<evidence type="ECO:0000259" key="4">
    <source>
        <dbReference type="PROSITE" id="PS01031"/>
    </source>
</evidence>
<dbReference type="Gene3D" id="1.20.120.20">
    <property type="entry name" value="Apolipoprotein"/>
    <property type="match status" value="1"/>
</dbReference>
<gene>
    <name evidence="5" type="ORF">M427DRAFT_33812</name>
</gene>
<feature type="domain" description="SHSP" evidence="4">
    <location>
        <begin position="61"/>
        <end position="188"/>
    </location>
</feature>
<dbReference type="Pfam" id="PF00011">
    <property type="entry name" value="HSP20"/>
    <property type="match status" value="1"/>
</dbReference>
<protein>
    <recommendedName>
        <fullName evidence="4">SHSP domain-containing protein</fullName>
    </recommendedName>
</protein>
<feature type="signal peptide" evidence="3">
    <location>
        <begin position="1"/>
        <end position="22"/>
    </location>
</feature>
<accession>A0A139AA67</accession>
<feature type="chain" id="PRO_5007296069" description="SHSP domain-containing protein" evidence="3">
    <location>
        <begin position="23"/>
        <end position="361"/>
    </location>
</feature>
<dbReference type="STRING" id="1344416.A0A139AA67"/>
<evidence type="ECO:0000256" key="3">
    <source>
        <dbReference type="SAM" id="SignalP"/>
    </source>
</evidence>
<evidence type="ECO:0000256" key="1">
    <source>
        <dbReference type="PROSITE-ProRule" id="PRU00285"/>
    </source>
</evidence>
<name>A0A139AA67_GONPJ</name>
<dbReference type="SUPFAM" id="SSF49764">
    <property type="entry name" value="HSP20-like chaperones"/>
    <property type="match status" value="1"/>
</dbReference>
<dbReference type="CDD" id="cd06464">
    <property type="entry name" value="ACD_sHsps-like"/>
    <property type="match status" value="1"/>
</dbReference>
<evidence type="ECO:0000313" key="5">
    <source>
        <dbReference type="EMBL" id="KXS13630.1"/>
    </source>
</evidence>
<dbReference type="InterPro" id="IPR008978">
    <property type="entry name" value="HSP20-like_chaperone"/>
</dbReference>
<dbReference type="InterPro" id="IPR002068">
    <property type="entry name" value="A-crystallin/Hsp20_dom"/>
</dbReference>
<organism evidence="5 6">
    <name type="scientific">Gonapodya prolifera (strain JEL478)</name>
    <name type="common">Monoblepharis prolifera</name>
    <dbReference type="NCBI Taxonomy" id="1344416"/>
    <lineage>
        <taxon>Eukaryota</taxon>
        <taxon>Fungi</taxon>
        <taxon>Fungi incertae sedis</taxon>
        <taxon>Chytridiomycota</taxon>
        <taxon>Chytridiomycota incertae sedis</taxon>
        <taxon>Monoblepharidomycetes</taxon>
        <taxon>Monoblepharidales</taxon>
        <taxon>Gonapodyaceae</taxon>
        <taxon>Gonapodya</taxon>
    </lineage>
</organism>
<reference evidence="5 6" key="1">
    <citation type="journal article" date="2015" name="Genome Biol. Evol.">
        <title>Phylogenomic analyses indicate that early fungi evolved digesting cell walls of algal ancestors of land plants.</title>
        <authorList>
            <person name="Chang Y."/>
            <person name="Wang S."/>
            <person name="Sekimoto S."/>
            <person name="Aerts A.L."/>
            <person name="Choi C."/>
            <person name="Clum A."/>
            <person name="LaButti K.M."/>
            <person name="Lindquist E.A."/>
            <person name="Yee Ngan C."/>
            <person name="Ohm R.A."/>
            <person name="Salamov A.A."/>
            <person name="Grigoriev I.V."/>
            <person name="Spatafora J.W."/>
            <person name="Berbee M.L."/>
        </authorList>
    </citation>
    <scope>NUCLEOTIDE SEQUENCE [LARGE SCALE GENOMIC DNA]</scope>
    <source>
        <strain evidence="5 6">JEL478</strain>
    </source>
</reference>
<evidence type="ECO:0000256" key="2">
    <source>
        <dbReference type="RuleBase" id="RU003616"/>
    </source>
</evidence>
<dbReference type="OrthoDB" id="1431247at2759"/>
<keyword evidence="3" id="KW-0732">Signal</keyword>
<comment type="similarity">
    <text evidence="1 2">Belongs to the small heat shock protein (HSP20) family.</text>
</comment>
<dbReference type="PROSITE" id="PS01031">
    <property type="entry name" value="SHSP"/>
    <property type="match status" value="1"/>
</dbReference>
<evidence type="ECO:0000313" key="6">
    <source>
        <dbReference type="Proteomes" id="UP000070544"/>
    </source>
</evidence>
<keyword evidence="6" id="KW-1185">Reference proteome</keyword>
<dbReference type="Proteomes" id="UP000070544">
    <property type="component" value="Unassembled WGS sequence"/>
</dbReference>
<proteinExistence type="inferred from homology"/>
<sequence>MIATRLLATLLALLVATSPALCALWPDRLSPWSLNPRGRDVSRSSDDAIAFLSHYLSSIDTVRRDALSDFQLQKSDGGYTAYLDVPGFNRGELNVTVDGRSVSVYGEHKCVSKSESGAEKLEGRTGWFDVLTSQKVPCMEREVAAEVTLPVDADPGSIQASLLNGVLVISAKRAHAPSVRNIPIIERAIGAATGAVETVQEGAEDMYQRAMGGVENVLEFGKRGVEDTVEGIRGAAGRAMGAGAEATESVKSTVSGAGSAFEHATNTVKGAATQAAGSVKDSAKNAAEYARSAASDASAQATEYGRAATEHAKTATSLAGTAGADATAAAKHAGKAASEGGTGIYEKIKEKVMGTADKVEL</sequence>
<dbReference type="AlphaFoldDB" id="A0A139AA67"/>
<dbReference type="Gene3D" id="2.60.40.790">
    <property type="match status" value="1"/>
</dbReference>
<dbReference type="EMBL" id="KQ965776">
    <property type="protein sequence ID" value="KXS13630.1"/>
    <property type="molecule type" value="Genomic_DNA"/>
</dbReference>